<evidence type="ECO:0000313" key="3">
    <source>
        <dbReference type="EMBL" id="MBB4411845.1"/>
    </source>
</evidence>
<protein>
    <submittedName>
        <fullName evidence="3">Uncharacterized protein</fullName>
    </submittedName>
</protein>
<evidence type="ECO:0000313" key="7">
    <source>
        <dbReference type="Proteomes" id="UP000576087"/>
    </source>
</evidence>
<evidence type="ECO:0000313" key="4">
    <source>
        <dbReference type="EMBL" id="MBB4446536.1"/>
    </source>
</evidence>
<name>A0A7W6TGD9_9HYPH</name>
<evidence type="ECO:0000313" key="2">
    <source>
        <dbReference type="EMBL" id="MBB4348609.1"/>
    </source>
</evidence>
<dbReference type="AlphaFoldDB" id="A0A7W6TGD9"/>
<sequence length="34" mass="3315">MNVGPGPSWDDAASVASSQPTVQAEMANPAPSGS</sequence>
<dbReference type="EMBL" id="JACIGW010000002">
    <property type="protein sequence ID" value="MBB4348609.1"/>
    <property type="molecule type" value="Genomic_DNA"/>
</dbReference>
<evidence type="ECO:0000256" key="1">
    <source>
        <dbReference type="SAM" id="MobiDB-lite"/>
    </source>
</evidence>
<comment type="caution">
    <text evidence="3">The sequence shown here is derived from an EMBL/GenBank/DDBJ whole genome shotgun (WGS) entry which is preliminary data.</text>
</comment>
<organism evidence="3 6">
    <name type="scientific">Aliirhizobium cellulosilyticum</name>
    <dbReference type="NCBI Taxonomy" id="393664"/>
    <lineage>
        <taxon>Bacteria</taxon>
        <taxon>Pseudomonadati</taxon>
        <taxon>Pseudomonadota</taxon>
        <taxon>Alphaproteobacteria</taxon>
        <taxon>Hyphomicrobiales</taxon>
        <taxon>Rhizobiaceae</taxon>
        <taxon>Aliirhizobium</taxon>
    </lineage>
</organism>
<feature type="region of interest" description="Disordered" evidence="1">
    <location>
        <begin position="1"/>
        <end position="34"/>
    </location>
</feature>
<dbReference type="EMBL" id="JACIHM010000002">
    <property type="protein sequence ID" value="MBB4446536.1"/>
    <property type="molecule type" value="Genomic_DNA"/>
</dbReference>
<evidence type="ECO:0000313" key="6">
    <source>
        <dbReference type="Proteomes" id="UP000524535"/>
    </source>
</evidence>
<dbReference type="Proteomes" id="UP000520770">
    <property type="component" value="Unassembled WGS sequence"/>
</dbReference>
<dbReference type="Proteomes" id="UP000576087">
    <property type="component" value="Unassembled WGS sequence"/>
</dbReference>
<dbReference type="Proteomes" id="UP000524535">
    <property type="component" value="Unassembled WGS sequence"/>
</dbReference>
<evidence type="ECO:0000313" key="5">
    <source>
        <dbReference type="Proteomes" id="UP000520770"/>
    </source>
</evidence>
<dbReference type="EMBL" id="JACIGY010000002">
    <property type="protein sequence ID" value="MBB4411845.1"/>
    <property type="molecule type" value="Genomic_DNA"/>
</dbReference>
<gene>
    <name evidence="3" type="ORF">GGE31_002350</name>
    <name evidence="2" type="ORF">GGE33_002351</name>
    <name evidence="4" type="ORF">GGE35_002352</name>
</gene>
<reference evidence="5 6" key="1">
    <citation type="submission" date="2020-08" db="EMBL/GenBank/DDBJ databases">
        <title>Genomic Encyclopedia of Type Strains, Phase IV (KMG-V): Genome sequencing to study the core and pangenomes of soil and plant-associated prokaryotes.</title>
        <authorList>
            <person name="Whitman W."/>
        </authorList>
    </citation>
    <scope>NUCLEOTIDE SEQUENCE [LARGE SCALE GENOMIC DNA]</scope>
    <source>
        <strain evidence="3 6">SEMIA 444</strain>
        <strain evidence="2 5">SEMIA 448</strain>
        <strain evidence="4 7">SEMIA 452</strain>
    </source>
</reference>
<keyword evidence="6" id="KW-1185">Reference proteome</keyword>
<accession>A0A7W6TGD9</accession>
<proteinExistence type="predicted"/>